<dbReference type="Pfam" id="PF10585">
    <property type="entry name" value="UBA_E1_SCCH"/>
    <property type="match status" value="1"/>
</dbReference>
<evidence type="ECO:0000256" key="7">
    <source>
        <dbReference type="SAM" id="MobiDB-lite"/>
    </source>
</evidence>
<keyword evidence="3" id="KW-0833">Ubl conjugation pathway</keyword>
<feature type="domain" description="Ubiquitin-activating enzyme SCCH" evidence="9">
    <location>
        <begin position="881"/>
        <end position="924"/>
    </location>
</feature>
<dbReference type="Gene3D" id="1.10.10.520">
    <property type="entry name" value="Ubiquitin activating enzymes (Uba3). Chain: B, domain 2"/>
    <property type="match status" value="1"/>
</dbReference>
<feature type="domain" description="THIF-type NAD/FAD binding fold" evidence="8">
    <location>
        <begin position="789"/>
        <end position="880"/>
    </location>
</feature>
<keyword evidence="4" id="KW-0067">ATP-binding</keyword>
<dbReference type="OrthoDB" id="10252231at2759"/>
<keyword evidence="2" id="KW-0547">Nucleotide-binding</keyword>
<gene>
    <name evidence="10" type="ORF">CWI38_0479p0050</name>
</gene>
<dbReference type="GO" id="GO:0019948">
    <property type="term" value="F:SUMO activating enzyme activity"/>
    <property type="evidence" value="ECO:0007669"/>
    <property type="project" value="TreeGrafter"/>
</dbReference>
<feature type="compositionally biased region" description="Low complexity" evidence="7">
    <location>
        <begin position="622"/>
        <end position="631"/>
    </location>
</feature>
<dbReference type="Proteomes" id="UP000292282">
    <property type="component" value="Unassembled WGS sequence"/>
</dbReference>
<feature type="domain" description="THIF-type NAD/FAD binding fold" evidence="8">
    <location>
        <begin position="19"/>
        <end position="485"/>
    </location>
</feature>
<dbReference type="GO" id="GO:0005737">
    <property type="term" value="C:cytoplasm"/>
    <property type="evidence" value="ECO:0007669"/>
    <property type="project" value="TreeGrafter"/>
</dbReference>
<evidence type="ECO:0000259" key="9">
    <source>
        <dbReference type="Pfam" id="PF10585"/>
    </source>
</evidence>
<reference evidence="10 11" key="1">
    <citation type="submission" date="2017-12" db="EMBL/GenBank/DDBJ databases">
        <authorList>
            <person name="Pombert J.-F."/>
            <person name="Haag K.L."/>
            <person name="Ebert D."/>
        </authorList>
    </citation>
    <scope>NUCLEOTIDE SEQUENCE [LARGE SCALE GENOMIC DNA]</scope>
    <source>
        <strain evidence="10">IL-G-3</strain>
    </source>
</reference>
<dbReference type="Gene3D" id="3.40.50.12550">
    <property type="entry name" value="Ubiquitin-activating enzyme E1, inactive adenylation domain, subdomain 2"/>
    <property type="match status" value="1"/>
</dbReference>
<feature type="active site" description="Glycyl thioester intermediate" evidence="6">
    <location>
        <position position="875"/>
    </location>
</feature>
<dbReference type="InterPro" id="IPR000594">
    <property type="entry name" value="ThiF_NAD_FAD-bd"/>
</dbReference>
<dbReference type="PANTHER" id="PTHR10953:SF4">
    <property type="entry name" value="UBIQUITIN-ACTIVATING ENZYME E1 C-TERMINAL DOMAIN-CONTAINING PROTEIN"/>
    <property type="match status" value="1"/>
</dbReference>
<feature type="region of interest" description="Disordered" evidence="7">
    <location>
        <begin position="729"/>
        <end position="769"/>
    </location>
</feature>
<evidence type="ECO:0000256" key="1">
    <source>
        <dbReference type="ARBA" id="ARBA00005673"/>
    </source>
</evidence>
<protein>
    <submittedName>
        <fullName evidence="10">ThiF-like ubiquitin-activating enzyme</fullName>
    </submittedName>
</protein>
<comment type="caution">
    <text evidence="10">The sequence shown here is derived from an EMBL/GenBank/DDBJ whole genome shotgun (WGS) entry which is preliminary data.</text>
</comment>
<dbReference type="InterPro" id="IPR035985">
    <property type="entry name" value="Ubiquitin-activating_enz"/>
</dbReference>
<dbReference type="InterPro" id="IPR033127">
    <property type="entry name" value="UBQ-activ_enz_E1_Cys_AS"/>
</dbReference>
<dbReference type="GO" id="GO:0005524">
    <property type="term" value="F:ATP binding"/>
    <property type="evidence" value="ECO:0007669"/>
    <property type="project" value="UniProtKB-KW"/>
</dbReference>
<evidence type="ECO:0000313" key="10">
    <source>
        <dbReference type="EMBL" id="TBU13286.1"/>
    </source>
</evidence>
<dbReference type="STRING" id="1176355.A0A4Q9LY23"/>
<evidence type="ECO:0000256" key="2">
    <source>
        <dbReference type="ARBA" id="ARBA00022741"/>
    </source>
</evidence>
<comment type="similarity">
    <text evidence="1">Belongs to the ubiquitin-activating E1 family.</text>
</comment>
<feature type="domain" description="THIF-type NAD/FAD binding fold" evidence="8">
    <location>
        <begin position="643"/>
        <end position="727"/>
    </location>
</feature>
<feature type="region of interest" description="Disordered" evidence="7">
    <location>
        <begin position="578"/>
        <end position="631"/>
    </location>
</feature>
<name>A0A4Q9LY23_9MICR</name>
<dbReference type="GO" id="GO:0016925">
    <property type="term" value="P:protein sumoylation"/>
    <property type="evidence" value="ECO:0007669"/>
    <property type="project" value="TreeGrafter"/>
</dbReference>
<dbReference type="VEuPathDB" id="MicrosporidiaDB:CWI38_0479p0050"/>
<feature type="compositionally biased region" description="Polar residues" evidence="7">
    <location>
        <begin position="593"/>
        <end position="605"/>
    </location>
</feature>
<dbReference type="InterPro" id="IPR019572">
    <property type="entry name" value="UBA_E1_SCCH"/>
</dbReference>
<accession>A0A4Q9LY23</accession>
<comment type="pathway">
    <text evidence="5">Protein modification.</text>
</comment>
<organism evidence="10 11">
    <name type="scientific">Hamiltosporidium tvaerminnensis</name>
    <dbReference type="NCBI Taxonomy" id="1176355"/>
    <lineage>
        <taxon>Eukaryota</taxon>
        <taxon>Fungi</taxon>
        <taxon>Fungi incertae sedis</taxon>
        <taxon>Microsporidia</taxon>
        <taxon>Dubosqiidae</taxon>
        <taxon>Hamiltosporidium</taxon>
    </lineage>
</organism>
<dbReference type="AlphaFoldDB" id="A0A4Q9LY23"/>
<evidence type="ECO:0000259" key="8">
    <source>
        <dbReference type="Pfam" id="PF00899"/>
    </source>
</evidence>
<dbReference type="Gene3D" id="3.40.50.720">
    <property type="entry name" value="NAD(P)-binding Rossmann-like Domain"/>
    <property type="match status" value="2"/>
</dbReference>
<evidence type="ECO:0000256" key="5">
    <source>
        <dbReference type="ARBA" id="ARBA00043952"/>
    </source>
</evidence>
<evidence type="ECO:0000256" key="6">
    <source>
        <dbReference type="PROSITE-ProRule" id="PRU10132"/>
    </source>
</evidence>
<evidence type="ECO:0000313" key="11">
    <source>
        <dbReference type="Proteomes" id="UP000292282"/>
    </source>
</evidence>
<evidence type="ECO:0000256" key="4">
    <source>
        <dbReference type="ARBA" id="ARBA00022840"/>
    </source>
</evidence>
<dbReference type="EMBL" id="PITK01000479">
    <property type="protein sequence ID" value="TBU13286.1"/>
    <property type="molecule type" value="Genomic_DNA"/>
</dbReference>
<dbReference type="InterPro" id="IPR023318">
    <property type="entry name" value="Ub_act_enz_dom_a_sf"/>
</dbReference>
<keyword evidence="11" id="KW-1185">Reference proteome</keyword>
<dbReference type="PROSITE" id="PS00865">
    <property type="entry name" value="UBIQUITIN_ACTIVAT_2"/>
    <property type="match status" value="1"/>
</dbReference>
<evidence type="ECO:0000256" key="3">
    <source>
        <dbReference type="ARBA" id="ARBA00022786"/>
    </source>
</evidence>
<feature type="region of interest" description="Disordered" evidence="7">
    <location>
        <begin position="916"/>
        <end position="950"/>
    </location>
</feature>
<dbReference type="InterPro" id="IPR045886">
    <property type="entry name" value="ThiF/MoeB/HesA"/>
</dbReference>
<dbReference type="SUPFAM" id="SSF69572">
    <property type="entry name" value="Activating enzymes of the ubiquitin-like proteins"/>
    <property type="match status" value="2"/>
</dbReference>
<dbReference type="PANTHER" id="PTHR10953">
    <property type="entry name" value="UBIQUITIN-ACTIVATING ENZYME E1"/>
    <property type="match status" value="1"/>
</dbReference>
<feature type="non-terminal residue" evidence="10">
    <location>
        <position position="950"/>
    </location>
</feature>
<sequence length="950" mass="106120">MPQNKKTSQKPNNLDESLYSRQLYVLGTDTMSKLMSSTVFIYGMDGLGQEIAKNIILAGIHTLYIYDPLPVHPTDLCTGFYFRTEHIGNRRDFSVLSSLLQLNPYVTIQIHNPYHNCCDGSRLDSCRDNNTNKDMNTNNIDNHTTNTPTPNANLIVCANLPLPLSLHYNTIARKHNTPFISCQIQGLFSQIFTDFGPSFTTYDITGEPLLSGPINDISQEGILTTADNIRHELEDSSVIQIYDIPHLKDIKFKVKVLTPYKVKLEVTGCDKGEGDISNKDIKDNSKDIKDIKEINTNPPTTNPPTNSNTKFHFGIVEGGTFEEVKVPKTFYFQSLSQSLLTPDILTLPHSTPERDLILHKCFLTLNTYMSRNEIEGDSNRDMLDGSNPLDNNPLDTCNNPLDTYNNHLDTNNPLNNTTNNYNTLTLTPLDTNTFLKMYEYEYGNIDKNEKLIKLFCKQCCGSLMPMCSVIGGFVSQEVIKGCCNKYYPLHQFLYFECSMEGDSGVGLESVNDSRIGLEGVNDKYSSVKGVNDSSDILEGVKDSSVVLEGVSYKYSSVKGVNDSSDILEGVKDSRDKYKGVSNSKDSNYHPVNDSINEQQGVSNKDSNYHPVGNTDSNYKGLTNTPTTPNNNTPINRYTPLVTLFGSKYLSILHSLKIFLVGAGAIGCEHLKNLIMCGIGVNGNITVTDMDSIETSNLNRQFLFKKKDVQRMKSEVAVEESLRMNSDYRKVGSDIDSRGGDRDNKDMLDNKNDTIPNHNITIDNSNPNLSSNPDPNPTLTLNKCINNSIVHLPLKVGKETESVFSDTFLTNTSLVVNALDNIEARLYVDKRCITNKIPLFESGTLGTKGNVQVVIPYKTESYSSSRDPPDKSIPLCTIRNFPHCIEHTIEWALSEFKSNFEEKIISISEYIKGDNYRDSKLEGDNDSSSNYKGVSYKDMGQDPVNDSTDKQ</sequence>
<proteinExistence type="inferred from homology"/>
<feature type="compositionally biased region" description="Polar residues" evidence="7">
    <location>
        <begin position="752"/>
        <end position="761"/>
    </location>
</feature>
<dbReference type="GO" id="GO:0031510">
    <property type="term" value="C:SUMO activating enzyme complex"/>
    <property type="evidence" value="ECO:0007669"/>
    <property type="project" value="TreeGrafter"/>
</dbReference>
<feature type="compositionally biased region" description="Basic and acidic residues" evidence="7">
    <location>
        <begin position="729"/>
        <end position="751"/>
    </location>
</feature>
<dbReference type="Pfam" id="PF00899">
    <property type="entry name" value="ThiF"/>
    <property type="match status" value="3"/>
</dbReference>